<organism evidence="2 3">
    <name type="scientific">Eragrostis curvula</name>
    <name type="common">weeping love grass</name>
    <dbReference type="NCBI Taxonomy" id="38414"/>
    <lineage>
        <taxon>Eukaryota</taxon>
        <taxon>Viridiplantae</taxon>
        <taxon>Streptophyta</taxon>
        <taxon>Embryophyta</taxon>
        <taxon>Tracheophyta</taxon>
        <taxon>Spermatophyta</taxon>
        <taxon>Magnoliopsida</taxon>
        <taxon>Liliopsida</taxon>
        <taxon>Poales</taxon>
        <taxon>Poaceae</taxon>
        <taxon>PACMAD clade</taxon>
        <taxon>Chloridoideae</taxon>
        <taxon>Eragrostideae</taxon>
        <taxon>Eragrostidinae</taxon>
        <taxon>Eragrostis</taxon>
    </lineage>
</organism>
<proteinExistence type="predicted"/>
<dbReference type="AlphaFoldDB" id="A0A5J9WS49"/>
<dbReference type="Proteomes" id="UP000324897">
    <property type="component" value="Chromosome 6"/>
</dbReference>
<feature type="compositionally biased region" description="Low complexity" evidence="1">
    <location>
        <begin position="37"/>
        <end position="56"/>
    </location>
</feature>
<reference evidence="2 3" key="1">
    <citation type="journal article" date="2019" name="Sci. Rep.">
        <title>A high-quality genome of Eragrostis curvula grass provides insights into Poaceae evolution and supports new strategies to enhance forage quality.</title>
        <authorList>
            <person name="Carballo J."/>
            <person name="Santos B.A.C.M."/>
            <person name="Zappacosta D."/>
            <person name="Garbus I."/>
            <person name="Selva J.P."/>
            <person name="Gallo C.A."/>
            <person name="Diaz A."/>
            <person name="Albertini E."/>
            <person name="Caccamo M."/>
            <person name="Echenique V."/>
        </authorList>
    </citation>
    <scope>NUCLEOTIDE SEQUENCE [LARGE SCALE GENOMIC DNA]</scope>
    <source>
        <strain evidence="3">cv. Victoria</strain>
        <tissue evidence="2">Leaf</tissue>
    </source>
</reference>
<evidence type="ECO:0000256" key="1">
    <source>
        <dbReference type="SAM" id="MobiDB-lite"/>
    </source>
</evidence>
<gene>
    <name evidence="2" type="ORF">EJB05_01552</name>
</gene>
<evidence type="ECO:0000313" key="3">
    <source>
        <dbReference type="Proteomes" id="UP000324897"/>
    </source>
</evidence>
<protein>
    <submittedName>
        <fullName evidence="2">Uncharacterized protein</fullName>
    </submittedName>
</protein>
<feature type="non-terminal residue" evidence="2">
    <location>
        <position position="1"/>
    </location>
</feature>
<dbReference type="Gramene" id="TVU50190">
    <property type="protein sequence ID" value="TVU50190"/>
    <property type="gene ID" value="EJB05_01552"/>
</dbReference>
<feature type="region of interest" description="Disordered" evidence="1">
    <location>
        <begin position="26"/>
        <end position="66"/>
    </location>
</feature>
<dbReference type="EMBL" id="RWGY01000002">
    <property type="protein sequence ID" value="TVU50190.1"/>
    <property type="molecule type" value="Genomic_DNA"/>
</dbReference>
<accession>A0A5J9WS49</accession>
<evidence type="ECO:0000313" key="2">
    <source>
        <dbReference type="EMBL" id="TVU50190.1"/>
    </source>
</evidence>
<keyword evidence="3" id="KW-1185">Reference proteome</keyword>
<comment type="caution">
    <text evidence="2">The sequence shown here is derived from an EMBL/GenBank/DDBJ whole genome shotgun (WGS) entry which is preliminary data.</text>
</comment>
<name>A0A5J9WS49_9POAL</name>
<sequence>MSLALIHLLQPRPPSSPMILVVVHRRGNQSPGSAGTPARRAASLLPPPQQQGLQPDVLPPASPRRPCSRNRTLLLVVKEMRGFSTVFHSSLCGTAR</sequence>